<comment type="caution">
    <text evidence="10">The sequence shown here is derived from an EMBL/GenBank/DDBJ whole genome shotgun (WGS) entry which is preliminary data.</text>
</comment>
<reference evidence="11" key="1">
    <citation type="submission" date="2023-01" db="EMBL/GenBank/DDBJ databases">
        <title>Key to firefly adult light organ development and bioluminescence: homeobox transcription factors regulate luciferase expression and transportation to peroxisome.</title>
        <authorList>
            <person name="Fu X."/>
        </authorList>
    </citation>
    <scope>NUCLEOTIDE SEQUENCE [LARGE SCALE GENOMIC DNA]</scope>
</reference>
<comment type="cofactor">
    <cofactor evidence="1">
        <name>Zn(2+)</name>
        <dbReference type="ChEBI" id="CHEBI:29105"/>
    </cofactor>
</comment>
<evidence type="ECO:0000256" key="4">
    <source>
        <dbReference type="ARBA" id="ARBA00022723"/>
    </source>
</evidence>
<dbReference type="InterPro" id="IPR036398">
    <property type="entry name" value="CA_dom_sf"/>
</dbReference>
<name>A0AAN7P375_9COLE</name>
<dbReference type="Gene3D" id="3.10.200.10">
    <property type="entry name" value="Alpha carbonic anhydrase"/>
    <property type="match status" value="1"/>
</dbReference>
<evidence type="ECO:0000256" key="6">
    <source>
        <dbReference type="ARBA" id="ARBA00023239"/>
    </source>
</evidence>
<comment type="similarity">
    <text evidence="2">Belongs to the alpha-carbonic anhydrase family.</text>
</comment>
<keyword evidence="4" id="KW-0479">Metal-binding</keyword>
<dbReference type="EMBL" id="JARPUR010000007">
    <property type="protein sequence ID" value="KAK4873276.1"/>
    <property type="molecule type" value="Genomic_DNA"/>
</dbReference>
<dbReference type="InterPro" id="IPR023561">
    <property type="entry name" value="Carbonic_anhydrase_a-class"/>
</dbReference>
<dbReference type="GO" id="GO:0004089">
    <property type="term" value="F:carbonate dehydratase activity"/>
    <property type="evidence" value="ECO:0007669"/>
    <property type="project" value="UniProtKB-EC"/>
</dbReference>
<dbReference type="InterPro" id="IPR001148">
    <property type="entry name" value="CA_dom"/>
</dbReference>
<evidence type="ECO:0000256" key="5">
    <source>
        <dbReference type="ARBA" id="ARBA00022833"/>
    </source>
</evidence>
<feature type="domain" description="Alpha-carbonic anhydrase" evidence="9">
    <location>
        <begin position="1"/>
        <end position="163"/>
    </location>
</feature>
<feature type="chain" id="PRO_5042921196" description="carbonic anhydrase" evidence="8">
    <location>
        <begin position="20"/>
        <end position="163"/>
    </location>
</feature>
<dbReference type="Pfam" id="PF00194">
    <property type="entry name" value="Carb_anhydrase"/>
    <property type="match status" value="1"/>
</dbReference>
<dbReference type="SUPFAM" id="SSF51069">
    <property type="entry name" value="Carbonic anhydrase"/>
    <property type="match status" value="1"/>
</dbReference>
<dbReference type="AlphaFoldDB" id="A0AAN7P375"/>
<accession>A0AAN7P375</accession>
<keyword evidence="5" id="KW-0862">Zinc</keyword>
<evidence type="ECO:0000256" key="1">
    <source>
        <dbReference type="ARBA" id="ARBA00001947"/>
    </source>
</evidence>
<evidence type="ECO:0000313" key="11">
    <source>
        <dbReference type="Proteomes" id="UP001353858"/>
    </source>
</evidence>
<evidence type="ECO:0000256" key="2">
    <source>
        <dbReference type="ARBA" id="ARBA00010718"/>
    </source>
</evidence>
<feature type="signal peptide" evidence="8">
    <location>
        <begin position="1"/>
        <end position="19"/>
    </location>
</feature>
<dbReference type="GO" id="GO:0008270">
    <property type="term" value="F:zinc ion binding"/>
    <property type="evidence" value="ECO:0007669"/>
    <property type="project" value="InterPro"/>
</dbReference>
<evidence type="ECO:0000313" key="10">
    <source>
        <dbReference type="EMBL" id="KAK4873276.1"/>
    </source>
</evidence>
<dbReference type="PROSITE" id="PS51144">
    <property type="entry name" value="ALPHA_CA_2"/>
    <property type="match status" value="1"/>
</dbReference>
<sequence>MRVLLFISISLSVIAGVQLLSCVKDYCKTHPCTTPDSCPSGQGLLSNFCSCCKQCVPLIPKGEPCLNLFGVPQRTRCEDVDPTNFLPETTTYWTYQGSLTAPPCLECVVWILFKNPVEVSQEQLQACRTIRNYCYEGTCPCDEFEGFVKENFRPRRELHECTH</sequence>
<dbReference type="EC" id="4.2.1.1" evidence="3"/>
<comment type="catalytic activity">
    <reaction evidence="7">
        <text>hydrogencarbonate + H(+) = CO2 + H2O</text>
        <dbReference type="Rhea" id="RHEA:10748"/>
        <dbReference type="ChEBI" id="CHEBI:15377"/>
        <dbReference type="ChEBI" id="CHEBI:15378"/>
        <dbReference type="ChEBI" id="CHEBI:16526"/>
        <dbReference type="ChEBI" id="CHEBI:17544"/>
        <dbReference type="EC" id="4.2.1.1"/>
    </reaction>
</comment>
<evidence type="ECO:0000256" key="8">
    <source>
        <dbReference type="SAM" id="SignalP"/>
    </source>
</evidence>
<keyword evidence="6" id="KW-0456">Lyase</keyword>
<protein>
    <recommendedName>
        <fullName evidence="3">carbonic anhydrase</fullName>
        <ecNumber evidence="3">4.2.1.1</ecNumber>
    </recommendedName>
</protein>
<dbReference type="PANTHER" id="PTHR18952">
    <property type="entry name" value="CARBONIC ANHYDRASE"/>
    <property type="match status" value="1"/>
</dbReference>
<dbReference type="Proteomes" id="UP001353858">
    <property type="component" value="Unassembled WGS sequence"/>
</dbReference>
<keyword evidence="11" id="KW-1185">Reference proteome</keyword>
<dbReference type="GO" id="GO:0005737">
    <property type="term" value="C:cytoplasm"/>
    <property type="evidence" value="ECO:0007669"/>
    <property type="project" value="TreeGrafter"/>
</dbReference>
<proteinExistence type="inferred from homology"/>
<keyword evidence="8" id="KW-0732">Signal</keyword>
<organism evidence="10 11">
    <name type="scientific">Aquatica leii</name>
    <dbReference type="NCBI Taxonomy" id="1421715"/>
    <lineage>
        <taxon>Eukaryota</taxon>
        <taxon>Metazoa</taxon>
        <taxon>Ecdysozoa</taxon>
        <taxon>Arthropoda</taxon>
        <taxon>Hexapoda</taxon>
        <taxon>Insecta</taxon>
        <taxon>Pterygota</taxon>
        <taxon>Neoptera</taxon>
        <taxon>Endopterygota</taxon>
        <taxon>Coleoptera</taxon>
        <taxon>Polyphaga</taxon>
        <taxon>Elateriformia</taxon>
        <taxon>Elateroidea</taxon>
        <taxon>Lampyridae</taxon>
        <taxon>Luciolinae</taxon>
        <taxon>Aquatica</taxon>
    </lineage>
</organism>
<evidence type="ECO:0000259" key="9">
    <source>
        <dbReference type="PROSITE" id="PS51144"/>
    </source>
</evidence>
<evidence type="ECO:0000256" key="3">
    <source>
        <dbReference type="ARBA" id="ARBA00012925"/>
    </source>
</evidence>
<evidence type="ECO:0000256" key="7">
    <source>
        <dbReference type="ARBA" id="ARBA00048348"/>
    </source>
</evidence>
<gene>
    <name evidence="10" type="ORF">RN001_015305</name>
</gene>
<dbReference type="PANTHER" id="PTHR18952:SF141">
    <property type="entry name" value="CARBONIC ANHYDRASE"/>
    <property type="match status" value="1"/>
</dbReference>